<name>A0A6A4P970_LUPAL</name>
<keyword evidence="2" id="KW-1003">Cell membrane</keyword>
<keyword evidence="5" id="KW-0472">Membrane</keyword>
<evidence type="ECO:0000256" key="6">
    <source>
        <dbReference type="ARBA" id="ARBA00023157"/>
    </source>
</evidence>
<dbReference type="SMART" id="SM00768">
    <property type="entry name" value="X8"/>
    <property type="match status" value="1"/>
</dbReference>
<accession>A0A6A4P970</accession>
<reference evidence="12" key="1">
    <citation type="journal article" date="2020" name="Nat. Commun.">
        <title>Genome sequence of the cluster root forming white lupin.</title>
        <authorList>
            <person name="Hufnagel B."/>
            <person name="Marques A."/>
            <person name="Soriano A."/>
            <person name="Marques L."/>
            <person name="Divol F."/>
            <person name="Doumas P."/>
            <person name="Sallet E."/>
            <person name="Mancinotti D."/>
            <person name="Carrere S."/>
            <person name="Marande W."/>
            <person name="Arribat S."/>
            <person name="Keller J."/>
            <person name="Huneau C."/>
            <person name="Blein T."/>
            <person name="Aime D."/>
            <person name="Laguerre M."/>
            <person name="Taylor J."/>
            <person name="Schubert V."/>
            <person name="Nelson M."/>
            <person name="Geu-Flores F."/>
            <person name="Crespi M."/>
            <person name="Gallardo-Guerrero K."/>
            <person name="Delaux P.-M."/>
            <person name="Salse J."/>
            <person name="Berges H."/>
            <person name="Guyot R."/>
            <person name="Gouzy J."/>
            <person name="Peret B."/>
        </authorList>
    </citation>
    <scope>NUCLEOTIDE SEQUENCE [LARGE SCALE GENOMIC DNA]</scope>
    <source>
        <strain evidence="12">cv. Amiga</strain>
    </source>
</reference>
<evidence type="ECO:0000256" key="9">
    <source>
        <dbReference type="SAM" id="SignalP"/>
    </source>
</evidence>
<dbReference type="InterPro" id="IPR012946">
    <property type="entry name" value="X8"/>
</dbReference>
<evidence type="ECO:0000256" key="7">
    <source>
        <dbReference type="ARBA" id="ARBA00023180"/>
    </source>
</evidence>
<organism evidence="11 12">
    <name type="scientific">Lupinus albus</name>
    <name type="common">White lupine</name>
    <name type="synonym">Lupinus termis</name>
    <dbReference type="NCBI Taxonomy" id="3870"/>
    <lineage>
        <taxon>Eukaryota</taxon>
        <taxon>Viridiplantae</taxon>
        <taxon>Streptophyta</taxon>
        <taxon>Embryophyta</taxon>
        <taxon>Tracheophyta</taxon>
        <taxon>Spermatophyta</taxon>
        <taxon>Magnoliopsida</taxon>
        <taxon>eudicotyledons</taxon>
        <taxon>Gunneridae</taxon>
        <taxon>Pentapetalae</taxon>
        <taxon>rosids</taxon>
        <taxon>fabids</taxon>
        <taxon>Fabales</taxon>
        <taxon>Fabaceae</taxon>
        <taxon>Papilionoideae</taxon>
        <taxon>50 kb inversion clade</taxon>
        <taxon>genistoids sensu lato</taxon>
        <taxon>core genistoids</taxon>
        <taxon>Genisteae</taxon>
        <taxon>Lupinus</taxon>
    </lineage>
</organism>
<keyword evidence="7" id="KW-0325">Glycoprotein</keyword>
<evidence type="ECO:0000256" key="5">
    <source>
        <dbReference type="ARBA" id="ARBA00023136"/>
    </source>
</evidence>
<dbReference type="GO" id="GO:0098552">
    <property type="term" value="C:side of membrane"/>
    <property type="evidence" value="ECO:0007669"/>
    <property type="project" value="UniProtKB-KW"/>
</dbReference>
<proteinExistence type="predicted"/>
<dbReference type="PANTHER" id="PTHR31044:SF35">
    <property type="entry name" value="GLUCAN ENDO-1,3-BETA-GLUCOSIDASE 4-LIKE"/>
    <property type="match status" value="1"/>
</dbReference>
<dbReference type="Gene3D" id="1.20.58.1040">
    <property type="match status" value="1"/>
</dbReference>
<evidence type="ECO:0000256" key="2">
    <source>
        <dbReference type="ARBA" id="ARBA00022475"/>
    </source>
</evidence>
<gene>
    <name evidence="11" type="ORF">Lalb_Chr17g0349081</name>
</gene>
<protein>
    <submittedName>
        <fullName evidence="11">Putative glucan endo-1,3-beta-D-glucosidase</fullName>
    </submittedName>
</protein>
<feature type="signal peptide" evidence="9">
    <location>
        <begin position="1"/>
        <end position="37"/>
    </location>
</feature>
<evidence type="ECO:0000256" key="4">
    <source>
        <dbReference type="ARBA" id="ARBA00022729"/>
    </source>
</evidence>
<sequence length="130" mass="14538">MSKYTLNLNSSPSMFLLKLMVPLLFLSLMVPPKTVEAEFEQWCVADEQSTEDELQTALNWACGSGGADCTQIQQNQPCYLPNTLKDHASYAFNTYYQNFKHSGASCNFRGASIPTELDPSHGSCHYDFIP</sequence>
<feature type="chain" id="PRO_5025477868" evidence="9">
    <location>
        <begin position="38"/>
        <end position="130"/>
    </location>
</feature>
<comment type="subcellular location">
    <subcellularLocation>
        <location evidence="1">Cell membrane</location>
        <topology evidence="1">Lipid-anchor</topology>
        <topology evidence="1">GPI-anchor</topology>
    </subcellularLocation>
</comment>
<evidence type="ECO:0000313" key="11">
    <source>
        <dbReference type="EMBL" id="KAE9596419.1"/>
    </source>
</evidence>
<dbReference type="InterPro" id="IPR044788">
    <property type="entry name" value="X8_dom_prot"/>
</dbReference>
<dbReference type="FunFam" id="1.20.58.1040:FF:000001">
    <property type="entry name" value="Glucan endo-1,3-beta-glucosidase 4"/>
    <property type="match status" value="1"/>
</dbReference>
<feature type="domain" description="X8" evidence="10">
    <location>
        <begin position="41"/>
        <end position="126"/>
    </location>
</feature>
<dbReference type="EMBL" id="WOCE01000017">
    <property type="protein sequence ID" value="KAE9596419.1"/>
    <property type="molecule type" value="Genomic_DNA"/>
</dbReference>
<evidence type="ECO:0000256" key="8">
    <source>
        <dbReference type="ARBA" id="ARBA00023288"/>
    </source>
</evidence>
<evidence type="ECO:0000259" key="10">
    <source>
        <dbReference type="SMART" id="SM00768"/>
    </source>
</evidence>
<dbReference type="GO" id="GO:0005886">
    <property type="term" value="C:plasma membrane"/>
    <property type="evidence" value="ECO:0007669"/>
    <property type="project" value="UniProtKB-SubCell"/>
</dbReference>
<evidence type="ECO:0000313" key="12">
    <source>
        <dbReference type="Proteomes" id="UP000447434"/>
    </source>
</evidence>
<evidence type="ECO:0000256" key="1">
    <source>
        <dbReference type="ARBA" id="ARBA00004609"/>
    </source>
</evidence>
<keyword evidence="4 9" id="KW-0732">Signal</keyword>
<dbReference type="GO" id="GO:0009506">
    <property type="term" value="C:plasmodesma"/>
    <property type="evidence" value="ECO:0007669"/>
    <property type="project" value="UniProtKB-ARBA"/>
</dbReference>
<dbReference type="Pfam" id="PF07983">
    <property type="entry name" value="X8"/>
    <property type="match status" value="1"/>
</dbReference>
<comment type="caution">
    <text evidence="11">The sequence shown here is derived from an EMBL/GenBank/DDBJ whole genome shotgun (WGS) entry which is preliminary data.</text>
</comment>
<evidence type="ECO:0000256" key="3">
    <source>
        <dbReference type="ARBA" id="ARBA00022622"/>
    </source>
</evidence>
<keyword evidence="12" id="KW-1185">Reference proteome</keyword>
<dbReference type="PANTHER" id="PTHR31044">
    <property type="entry name" value="BETA-1,3 GLUCANASE"/>
    <property type="match status" value="1"/>
</dbReference>
<keyword evidence="3" id="KW-0336">GPI-anchor</keyword>
<dbReference type="OrthoDB" id="2019109at2759"/>
<dbReference type="AlphaFoldDB" id="A0A6A4P970"/>
<dbReference type="Proteomes" id="UP000447434">
    <property type="component" value="Chromosome 17"/>
</dbReference>
<keyword evidence="6" id="KW-1015">Disulfide bond</keyword>
<keyword evidence="8" id="KW-0449">Lipoprotein</keyword>